<protein>
    <recommendedName>
        <fullName evidence="8">DDE Tnp4 domain-containing protein</fullName>
    </recommendedName>
</protein>
<dbReference type="HOGENOM" id="CLU_1491040_0_0_1"/>
<dbReference type="PANTHER" id="PTHR22930">
    <property type="match status" value="1"/>
</dbReference>
<dbReference type="Gramene" id="Bo4g116810.1">
    <property type="protein sequence ID" value="Bo4g116810.1"/>
    <property type="gene ID" value="Bo4g116810"/>
</dbReference>
<feature type="domain" description="DDE Tnp4" evidence="8">
    <location>
        <begin position="69"/>
        <end position="152"/>
    </location>
</feature>
<dbReference type="InterPro" id="IPR027806">
    <property type="entry name" value="HARBI1_dom"/>
</dbReference>
<dbReference type="STRING" id="109376.A0A0D3BXR9"/>
<keyword evidence="10" id="KW-1185">Reference proteome</keyword>
<keyword evidence="4" id="KW-0540">Nuclease</keyword>
<evidence type="ECO:0000256" key="7">
    <source>
        <dbReference type="ARBA" id="ARBA00023242"/>
    </source>
</evidence>
<keyword evidence="7" id="KW-0539">Nucleus</keyword>
<comment type="subcellular location">
    <subcellularLocation>
        <location evidence="2">Nucleus</location>
    </subcellularLocation>
</comment>
<dbReference type="PANTHER" id="PTHR22930:SF205">
    <property type="entry name" value="PROTEIN ALP1-LIKE"/>
    <property type="match status" value="1"/>
</dbReference>
<evidence type="ECO:0000256" key="3">
    <source>
        <dbReference type="ARBA" id="ARBA00006958"/>
    </source>
</evidence>
<evidence type="ECO:0000256" key="1">
    <source>
        <dbReference type="ARBA" id="ARBA00001968"/>
    </source>
</evidence>
<dbReference type="Pfam" id="PF13359">
    <property type="entry name" value="DDE_Tnp_4"/>
    <property type="match status" value="1"/>
</dbReference>
<evidence type="ECO:0000313" key="9">
    <source>
        <dbReference type="EnsemblPlants" id="Bo4g116810.1"/>
    </source>
</evidence>
<keyword evidence="6" id="KW-0378">Hydrolase</keyword>
<dbReference type="eggNOG" id="KOG4585">
    <property type="taxonomic scope" value="Eukaryota"/>
</dbReference>
<dbReference type="GO" id="GO:0004518">
    <property type="term" value="F:nuclease activity"/>
    <property type="evidence" value="ECO:0007669"/>
    <property type="project" value="UniProtKB-KW"/>
</dbReference>
<reference evidence="9" key="2">
    <citation type="submission" date="2015-03" db="UniProtKB">
        <authorList>
            <consortium name="EnsemblPlants"/>
        </authorList>
    </citation>
    <scope>IDENTIFICATION</scope>
</reference>
<evidence type="ECO:0000313" key="10">
    <source>
        <dbReference type="Proteomes" id="UP000032141"/>
    </source>
</evidence>
<evidence type="ECO:0000259" key="8">
    <source>
        <dbReference type="Pfam" id="PF13359"/>
    </source>
</evidence>
<dbReference type="OMA" id="NRSHCET"/>
<dbReference type="EnsemblPlants" id="Bo4g116810.1">
    <property type="protein sequence ID" value="Bo4g116810.1"/>
    <property type="gene ID" value="Bo4g116810"/>
</dbReference>
<keyword evidence="5" id="KW-0479">Metal-binding</keyword>
<dbReference type="AlphaFoldDB" id="A0A0D3BXR9"/>
<evidence type="ECO:0000256" key="5">
    <source>
        <dbReference type="ARBA" id="ARBA00022723"/>
    </source>
</evidence>
<reference evidence="9 10" key="1">
    <citation type="journal article" date="2014" name="Genome Biol.">
        <title>Transcriptome and methylome profiling reveals relics of genome dominance in the mesopolyploid Brassica oleracea.</title>
        <authorList>
            <person name="Parkin I.A."/>
            <person name="Koh C."/>
            <person name="Tang H."/>
            <person name="Robinson S.J."/>
            <person name="Kagale S."/>
            <person name="Clarke W.E."/>
            <person name="Town C.D."/>
            <person name="Nixon J."/>
            <person name="Krishnakumar V."/>
            <person name="Bidwell S.L."/>
            <person name="Denoeud F."/>
            <person name="Belcram H."/>
            <person name="Links M.G."/>
            <person name="Just J."/>
            <person name="Clarke C."/>
            <person name="Bender T."/>
            <person name="Huebert T."/>
            <person name="Mason A.S."/>
            <person name="Pires J.C."/>
            <person name="Barker G."/>
            <person name="Moore J."/>
            <person name="Walley P.G."/>
            <person name="Manoli S."/>
            <person name="Batley J."/>
            <person name="Edwards D."/>
            <person name="Nelson M.N."/>
            <person name="Wang X."/>
            <person name="Paterson A.H."/>
            <person name="King G."/>
            <person name="Bancroft I."/>
            <person name="Chalhoub B."/>
            <person name="Sharpe A.G."/>
        </authorList>
    </citation>
    <scope>NUCLEOTIDE SEQUENCE</scope>
    <source>
        <strain evidence="9 10">cv. TO1000</strain>
    </source>
</reference>
<dbReference type="Proteomes" id="UP000032141">
    <property type="component" value="Chromosome C4"/>
</dbReference>
<dbReference type="InterPro" id="IPR045249">
    <property type="entry name" value="HARBI1-like"/>
</dbReference>
<comment type="similarity">
    <text evidence="3">Belongs to the HARBI1 family.</text>
</comment>
<dbReference type="GO" id="GO:0005634">
    <property type="term" value="C:nucleus"/>
    <property type="evidence" value="ECO:0007669"/>
    <property type="project" value="UniProtKB-SubCell"/>
</dbReference>
<sequence length="181" mass="21290">MKKTHLNRSLAVFLSPIKLSHWLDGEKNFSMVLQAVRGPGHDVPRCFFKLVEKGNRLNGENIHLTERRTELREFIVSDSCFPLLPWLLTPYQGKPLPLPQTQFNRSHCETTKPGHMELWKLKDTWRIINGVMWRPDRNMLPKMIFVCCLLHNILLDMDDQTLDDSLLYHQHDVVFYDHSSL</sequence>
<proteinExistence type="inferred from homology"/>
<evidence type="ECO:0000256" key="6">
    <source>
        <dbReference type="ARBA" id="ARBA00022801"/>
    </source>
</evidence>
<accession>A0A0D3BXR9</accession>
<comment type="cofactor">
    <cofactor evidence="1">
        <name>a divalent metal cation</name>
        <dbReference type="ChEBI" id="CHEBI:60240"/>
    </cofactor>
</comment>
<dbReference type="GO" id="GO:0016787">
    <property type="term" value="F:hydrolase activity"/>
    <property type="evidence" value="ECO:0007669"/>
    <property type="project" value="UniProtKB-KW"/>
</dbReference>
<dbReference type="GO" id="GO:0046872">
    <property type="term" value="F:metal ion binding"/>
    <property type="evidence" value="ECO:0007669"/>
    <property type="project" value="UniProtKB-KW"/>
</dbReference>
<organism evidence="9 10">
    <name type="scientific">Brassica oleracea var. oleracea</name>
    <dbReference type="NCBI Taxonomy" id="109376"/>
    <lineage>
        <taxon>Eukaryota</taxon>
        <taxon>Viridiplantae</taxon>
        <taxon>Streptophyta</taxon>
        <taxon>Embryophyta</taxon>
        <taxon>Tracheophyta</taxon>
        <taxon>Spermatophyta</taxon>
        <taxon>Magnoliopsida</taxon>
        <taxon>eudicotyledons</taxon>
        <taxon>Gunneridae</taxon>
        <taxon>Pentapetalae</taxon>
        <taxon>rosids</taxon>
        <taxon>malvids</taxon>
        <taxon>Brassicales</taxon>
        <taxon>Brassicaceae</taxon>
        <taxon>Brassiceae</taxon>
        <taxon>Brassica</taxon>
    </lineage>
</organism>
<evidence type="ECO:0000256" key="2">
    <source>
        <dbReference type="ARBA" id="ARBA00004123"/>
    </source>
</evidence>
<evidence type="ECO:0000256" key="4">
    <source>
        <dbReference type="ARBA" id="ARBA00022722"/>
    </source>
</evidence>
<name>A0A0D3BXR9_BRAOL</name>